<dbReference type="EMBL" id="SNYM01000035">
    <property type="protein sequence ID" value="TDQ42418.1"/>
    <property type="molecule type" value="Genomic_DNA"/>
</dbReference>
<sequence>MSEQQPDVWQFPCLIALKVIGDDREDFEIDVVTAVQSVIPGDYRTKSMPSTNGRFISITVPVHVHSREQVQALFAAARAVTGVRIVL</sequence>
<keyword evidence="4" id="KW-1185">Reference proteome</keyword>
<evidence type="ECO:0000256" key="2">
    <source>
        <dbReference type="HAMAP-Rule" id="MF_00659"/>
    </source>
</evidence>
<organism evidence="3 4">
    <name type="scientific">Permianibacter aggregans</name>
    <dbReference type="NCBI Taxonomy" id="1510150"/>
    <lineage>
        <taxon>Bacteria</taxon>
        <taxon>Pseudomonadati</taxon>
        <taxon>Pseudomonadota</taxon>
        <taxon>Gammaproteobacteria</taxon>
        <taxon>Pseudomonadales</taxon>
        <taxon>Pseudomonadaceae</taxon>
        <taxon>Permianibacter</taxon>
    </lineage>
</organism>
<proteinExistence type="inferred from homology"/>
<evidence type="ECO:0000313" key="3">
    <source>
        <dbReference type="EMBL" id="TDQ42418.1"/>
    </source>
</evidence>
<dbReference type="InterPro" id="IPR007454">
    <property type="entry name" value="UPF0250_YbeD-like"/>
</dbReference>
<dbReference type="InterPro" id="IPR027471">
    <property type="entry name" value="YbeD-like_sf"/>
</dbReference>
<dbReference type="RefSeq" id="WP_133593853.1">
    <property type="nucleotide sequence ID" value="NZ_CP037953.1"/>
</dbReference>
<gene>
    <name evidence="3" type="ORF">EV696_1357</name>
</gene>
<reference evidence="3 4" key="1">
    <citation type="submission" date="2019-03" db="EMBL/GenBank/DDBJ databases">
        <title>Genomic Encyclopedia of Type Strains, Phase IV (KMG-IV): sequencing the most valuable type-strain genomes for metagenomic binning, comparative biology and taxonomic classification.</title>
        <authorList>
            <person name="Goeker M."/>
        </authorList>
    </citation>
    <scope>NUCLEOTIDE SEQUENCE [LARGE SCALE GENOMIC DNA]</scope>
    <source>
        <strain evidence="3 4">DSM 103792</strain>
    </source>
</reference>
<name>A0A4R6U7C0_9GAMM</name>
<evidence type="ECO:0000313" key="4">
    <source>
        <dbReference type="Proteomes" id="UP000295375"/>
    </source>
</evidence>
<comment type="caution">
    <text evidence="3">The sequence shown here is derived from an EMBL/GenBank/DDBJ whole genome shotgun (WGS) entry which is preliminary data.</text>
</comment>
<dbReference type="PANTHER" id="PTHR38036">
    <property type="entry name" value="UPF0250 PROTEIN YBED"/>
    <property type="match status" value="1"/>
</dbReference>
<dbReference type="Pfam" id="PF04359">
    <property type="entry name" value="DUF493"/>
    <property type="match status" value="1"/>
</dbReference>
<dbReference type="Gene3D" id="3.30.70.260">
    <property type="match status" value="1"/>
</dbReference>
<dbReference type="OrthoDB" id="9793424at2"/>
<dbReference type="Proteomes" id="UP000295375">
    <property type="component" value="Unassembled WGS sequence"/>
</dbReference>
<comment type="similarity">
    <text evidence="1 2">Belongs to the UPF0250 family.</text>
</comment>
<dbReference type="HAMAP" id="MF_00659">
    <property type="entry name" value="UPF0250"/>
    <property type="match status" value="1"/>
</dbReference>
<dbReference type="SUPFAM" id="SSF117991">
    <property type="entry name" value="YbeD/HP0495-like"/>
    <property type="match status" value="1"/>
</dbReference>
<evidence type="ECO:0000256" key="1">
    <source>
        <dbReference type="ARBA" id="ARBA00008460"/>
    </source>
</evidence>
<dbReference type="PANTHER" id="PTHR38036:SF1">
    <property type="entry name" value="UPF0250 PROTEIN YBED"/>
    <property type="match status" value="1"/>
</dbReference>
<protein>
    <recommendedName>
        <fullName evidence="2">UPF0250 protein EV696_1357</fullName>
    </recommendedName>
</protein>
<accession>A0A4R6U7C0</accession>
<dbReference type="GO" id="GO:0005829">
    <property type="term" value="C:cytosol"/>
    <property type="evidence" value="ECO:0007669"/>
    <property type="project" value="TreeGrafter"/>
</dbReference>
<dbReference type="AlphaFoldDB" id="A0A4R6U7C0"/>